<evidence type="ECO:0000313" key="4">
    <source>
        <dbReference type="Proteomes" id="UP001321582"/>
    </source>
</evidence>
<organism evidence="3 4">
    <name type="scientific">Haliovirga abyssi</name>
    <dbReference type="NCBI Taxonomy" id="2996794"/>
    <lineage>
        <taxon>Bacteria</taxon>
        <taxon>Fusobacteriati</taxon>
        <taxon>Fusobacteriota</taxon>
        <taxon>Fusobacteriia</taxon>
        <taxon>Fusobacteriales</taxon>
        <taxon>Haliovirgaceae</taxon>
        <taxon>Haliovirga</taxon>
    </lineage>
</organism>
<accession>A0AAU9DCB7</accession>
<dbReference type="KEGG" id="haby:HLVA_16950"/>
<dbReference type="RefSeq" id="WP_307903967.1">
    <property type="nucleotide sequence ID" value="NZ_AP027059.1"/>
</dbReference>
<dbReference type="EMBL" id="AP027059">
    <property type="protein sequence ID" value="BDU51126.1"/>
    <property type="molecule type" value="Genomic_DNA"/>
</dbReference>
<evidence type="ECO:0000313" key="3">
    <source>
        <dbReference type="EMBL" id="BDU51126.1"/>
    </source>
</evidence>
<evidence type="ECO:0008006" key="5">
    <source>
        <dbReference type="Google" id="ProtNLM"/>
    </source>
</evidence>
<feature type="signal peptide" evidence="2">
    <location>
        <begin position="1"/>
        <end position="21"/>
    </location>
</feature>
<protein>
    <recommendedName>
        <fullName evidence="5">Dystroglycan-type cadherin-like domain-containing protein</fullName>
    </recommendedName>
</protein>
<feature type="chain" id="PRO_5043863202" description="Dystroglycan-type cadherin-like domain-containing protein" evidence="2">
    <location>
        <begin position="22"/>
        <end position="1842"/>
    </location>
</feature>
<feature type="compositionally biased region" description="Low complexity" evidence="1">
    <location>
        <begin position="45"/>
        <end position="65"/>
    </location>
</feature>
<gene>
    <name evidence="3" type="ORF">HLVA_16950</name>
</gene>
<dbReference type="Proteomes" id="UP001321582">
    <property type="component" value="Chromosome"/>
</dbReference>
<name>A0AAU9DCB7_9FUSO</name>
<dbReference type="InterPro" id="IPR013783">
    <property type="entry name" value="Ig-like_fold"/>
</dbReference>
<keyword evidence="4" id="KW-1185">Reference proteome</keyword>
<evidence type="ECO:0000256" key="2">
    <source>
        <dbReference type="SAM" id="SignalP"/>
    </source>
</evidence>
<dbReference type="Gene3D" id="2.60.40.10">
    <property type="entry name" value="Immunoglobulins"/>
    <property type="match status" value="1"/>
</dbReference>
<sequence length="1842" mass="193592">MEKIIRKLGVIFLVAAFLTTAGCLNKSSEKNNVTSVVESNGGQATNPDTPDTPTNPDTTPTPTNPAYNANSNKRPVVTYFNTKDLTSPEVNGGQKVKFETTTMDPEGGKTTVEYTATGGSFAADGTWTAPTKPGYYQVSAIAVDDKGLKSDPASWTIRVKKDPAAGGIVLRSIPTVVKSVPNNSFGPQRSLAVTDASTTQTKYIMETSQTATITLVFTDTDNSHAVSTNFSYGSLTQTGASNNGTTYTYTYTYTAPSTAPSGNSASVVFNVFDPNDSSDSDSATITFIIDTAPTISNVALSVSGGSSTNTIAPSGTGTITVTASDADTGDTITYNYSILTGSGTLAESTNTTGTVDFTAPSSTGTTEVLIQLVDSRGANAEEMFTIAIATPMTVVAEDSGVSGATEAAKYTEATGSNAANYDITTDTVNSSQVSIPISNSSDMNTLMGNNAYYYYTGAPSTTIIQTWSVYNEIDSTKVLGTTGKDFGVTTRTFDFNPGTEGVDNGTRYKYMMRGGVKTLKATVDSGTSPNNQVVYASDTVYVNELPSLTGITYTDAQGNSQSLFDGTTLSTVQVSPGQKFNLTMSVSDPDNTRVSPDTTNYPLTSTSGYFANQAYDAGRAGGGTAGIDLSRTLVDGASADSSWTIASSNATDIYDPTSTSSPSYYTFTNDYTTTLSNVPVEIKPSATVDTTGTTPSYHYLALHLNDGTEQLVDEGAIKGPWDYYRVGTEVVDADGADIGAGNLKVDIGTRAGYTSYDKNLMLEFSSDTTGVYFKIKDITAGTYWSYGGSDIKVYVSGTGTNTDGDGDLQDNTNAPIDLTDSDWGASADGSDASIDWLAIDIDESSNWEAGDKVYFKTYANTVILKFQVVNGPTITSVAVPPYVTLGKTVNLNVYGDEGSSSSATVTVVEKTSSGGTLTAGTDSDGDSVSQEVWTYTAPTTMPSSATATFIVSITDGTYTNTREVSVELNQEPTITGITGSDTVDVTNGNWILSGTSPVTLVSSVSDSDSGDTFKYFWTIGGNGKYGTLTYDNTSAVDWSPYNGATALGDVDGPYTNGHFNINLLVMDKDSEGVLKGGTDSSAIDVGVNEAPTIASVMGGARGTDYWSGAIVEKTSSETYDFGANDEYKNVTLSFYPDSTLTDAADDKNSLNFDWYITLDSSDGPIVANPGKIETESKTINSIPAQMLKWTPDISLRGVTRTYYLHSRVTDDKSGVAKGISDKSFAFTVTADDDAPGLVDNEMYVQALVDKAPTGTFSLGDKIRLIIPIGASVTAVSGGTTLTAATASRDLMTATVNIGGLIDGTAGGPTAQNVEFSYNNNGTASDYSDDYLYYDLEIKAASAPSTNYTDGAIDTGGADDVNPPLVSAQDWNGNETAAGVGNDDLIKNGSYLDSTGTTVAASPAIDSQPVIGDVSSAEIDNTDIAVTLNEANNGTFYGYTKDNDMITLNDELTFIADIDEVHDNDKTSDVGSIYAPQLGIAGSGYIPGFRRTDTGGTANSNIVWSFSFTSGNVNAGKQDSSAAAAYTGILADQVVTTSQGYTGDTGTYNLDFWFEDNAGNRTHVEKDALAGGTIDGIDLRRPKVANAQLYSYSSTATTGQAGWAPVLDMDTTNVGDTDGDHKIDRTGTDRMDGNDDDLYLFGWLEVSSSNLDDNSTSTAEILKLTFDEPLLVGNGSSTTTFNFAAPVDGGVGVETDGNLVSSVNDTSIKVYNVSGSTRTEVSNHGVSNLAATTAGDTVELDKIKNYAVRYLDTNGDQTWTTADAVKTEVYIVLLSTTATGDSIDSTSADIGHFAKGKHFEVEFNAIDRANHSSIATQQVMDRNTNFINASGENMTGDDGITWE</sequence>
<evidence type="ECO:0000256" key="1">
    <source>
        <dbReference type="SAM" id="MobiDB-lite"/>
    </source>
</evidence>
<dbReference type="PROSITE" id="PS51257">
    <property type="entry name" value="PROKAR_LIPOPROTEIN"/>
    <property type="match status" value="1"/>
</dbReference>
<proteinExistence type="predicted"/>
<feature type="region of interest" description="Disordered" evidence="1">
    <location>
        <begin position="37"/>
        <end position="72"/>
    </location>
</feature>
<reference evidence="3 4" key="1">
    <citation type="submission" date="2022-11" db="EMBL/GenBank/DDBJ databases">
        <title>Haliovirga abyssi gen. nov., sp. nov., a mesophilic fermentative bacterium isolated from the Iheya North hydrothermal field and the proposal of Haliovirgaceae fam. nov.</title>
        <authorList>
            <person name="Miyazaki U."/>
            <person name="Tame A."/>
            <person name="Miyazaki J."/>
            <person name="Takai K."/>
            <person name="Sawayama S."/>
            <person name="Kitajima M."/>
            <person name="Okamoto A."/>
            <person name="Nakagawa S."/>
        </authorList>
    </citation>
    <scope>NUCLEOTIDE SEQUENCE [LARGE SCALE GENOMIC DNA]</scope>
    <source>
        <strain evidence="3 4">IC12</strain>
    </source>
</reference>
<keyword evidence="2" id="KW-0732">Signal</keyword>